<dbReference type="InterPro" id="IPR000539">
    <property type="entry name" value="Frizzled/Smoothened_7TM"/>
</dbReference>
<feature type="transmembrane region" description="Helical" evidence="11">
    <location>
        <begin position="297"/>
        <end position="316"/>
    </location>
</feature>
<evidence type="ECO:0000256" key="10">
    <source>
        <dbReference type="SAM" id="MobiDB-lite"/>
    </source>
</evidence>
<protein>
    <submittedName>
        <fullName evidence="14">Uncharacterized protein</fullName>
    </submittedName>
</protein>
<feature type="transmembrane region" description="Helical" evidence="11">
    <location>
        <begin position="495"/>
        <end position="514"/>
    </location>
</feature>
<dbReference type="SUPFAM" id="SSF63501">
    <property type="entry name" value="Frizzled cysteine-rich domain"/>
    <property type="match status" value="1"/>
</dbReference>
<dbReference type="GO" id="GO:0016020">
    <property type="term" value="C:membrane"/>
    <property type="evidence" value="ECO:0007669"/>
    <property type="project" value="UniProtKB-SubCell"/>
</dbReference>
<comment type="caution">
    <text evidence="9">Lacks conserved residue(s) required for the propagation of feature annotation.</text>
</comment>
<evidence type="ECO:0000256" key="2">
    <source>
        <dbReference type="ARBA" id="ARBA00008077"/>
    </source>
</evidence>
<dbReference type="InterPro" id="IPR036790">
    <property type="entry name" value="Frizzled_dom_sf"/>
</dbReference>
<dbReference type="Proteomes" id="UP001620626">
    <property type="component" value="Unassembled WGS sequence"/>
</dbReference>
<evidence type="ECO:0000259" key="13">
    <source>
        <dbReference type="PROSITE" id="PS50261"/>
    </source>
</evidence>
<reference evidence="14 15" key="1">
    <citation type="submission" date="2024-10" db="EMBL/GenBank/DDBJ databases">
        <authorList>
            <person name="Kim D."/>
        </authorList>
    </citation>
    <scope>NUCLEOTIDE SEQUENCE [LARGE SCALE GENOMIC DNA]</scope>
    <source>
        <strain evidence="14">BH-2024</strain>
    </source>
</reference>
<evidence type="ECO:0000256" key="9">
    <source>
        <dbReference type="PROSITE-ProRule" id="PRU00090"/>
    </source>
</evidence>
<evidence type="ECO:0000256" key="8">
    <source>
        <dbReference type="ARBA" id="ARBA00023170"/>
    </source>
</evidence>
<gene>
    <name evidence="14" type="ORF">niasHT_007697</name>
</gene>
<dbReference type="PANTHER" id="PTHR11309">
    <property type="entry name" value="FRIZZLED"/>
    <property type="match status" value="1"/>
</dbReference>
<dbReference type="InterPro" id="IPR017981">
    <property type="entry name" value="GPCR_2-like_7TM"/>
</dbReference>
<dbReference type="Gene3D" id="1.20.1070.10">
    <property type="entry name" value="Rhodopsin 7-helix transmembrane proteins"/>
    <property type="match status" value="2"/>
</dbReference>
<dbReference type="Gene3D" id="1.10.2000.10">
    <property type="entry name" value="Frizzled cysteine-rich domain"/>
    <property type="match status" value="1"/>
</dbReference>
<name>A0ABD2MAB8_9BILA</name>
<feature type="transmembrane region" description="Helical" evidence="11">
    <location>
        <begin position="615"/>
        <end position="636"/>
    </location>
</feature>
<feature type="transmembrane region" description="Helical" evidence="11">
    <location>
        <begin position="446"/>
        <end position="466"/>
    </location>
</feature>
<dbReference type="SMART" id="SM00063">
    <property type="entry name" value="FRI"/>
    <property type="match status" value="1"/>
</dbReference>
<dbReference type="PROSITE" id="PS50261">
    <property type="entry name" value="G_PROTEIN_RECEP_F2_4"/>
    <property type="match status" value="1"/>
</dbReference>
<dbReference type="PROSITE" id="PS50038">
    <property type="entry name" value="FZ"/>
    <property type="match status" value="1"/>
</dbReference>
<feature type="transmembrane region" description="Helical" evidence="11">
    <location>
        <begin position="358"/>
        <end position="376"/>
    </location>
</feature>
<sequence>MCPSLASPPFAVLRHQNISHRRRPLAKPSSVLFLLSILRLFNTVEANSRNAAHTHISESEEYQFTNVNPKCERIRIEMCNDIQYNMTIYPNLLKHAKQEEAEMDIKQYEMLVKVQCSADFKFFLCTLFTPVCTILNEPIPPCRHLCLSAKSGCETLMRKFGYQWPEIFDCDKMPESRDGMCVGESKTEETDGGTSADGKGAEEPTERGGKWAMECPHTMKVLSKRSHSLLIANHSIDHCSLPCHGDGIVPTFFGVHIRHYLRLWTGAWAVTCCVCCAFTIVTFLIDIERFEFPEKAIFYMAICYLLVSATYMVGLVEEDSLSCAVSSATKQQLVTQGNENILCSAVAVVHYFFNFAGTLWWLVLCFSWFLVTTLKWGEAPVGQVCPSLLSLSFLLFHVLPLFSLLSILSHFPFSQFVLFYFGSFPPTSISSPGPYPPLAPFCSSPWVPLMATCSPAFAPLAIFAPSFTFGSRWSLKALPLVCFYFLVVFHEFPNIFPLLCVGLVLFASGFVSILRIRSYIKGHRFVANKFEQTDASDKLSKLMFRIGCFSLIYVLPMAVGIFCAFYQTENIGHWLTNWYSTRCLHAQRSAFGFTHPRAQCPVGDGVQLSRQPDPLLFFLKYLSHFSIGIACVVWTLNGKTVASYGDFLSRLFSSRGHRRGRPIRVPTRPH</sequence>
<evidence type="ECO:0000256" key="11">
    <source>
        <dbReference type="SAM" id="Phobius"/>
    </source>
</evidence>
<evidence type="ECO:0000259" key="12">
    <source>
        <dbReference type="PROSITE" id="PS50038"/>
    </source>
</evidence>
<evidence type="ECO:0000256" key="4">
    <source>
        <dbReference type="ARBA" id="ARBA00022692"/>
    </source>
</evidence>
<dbReference type="PRINTS" id="PR00489">
    <property type="entry name" value="FRIZZLED"/>
</dbReference>
<feature type="compositionally biased region" description="Basic and acidic residues" evidence="10">
    <location>
        <begin position="199"/>
        <end position="208"/>
    </location>
</feature>
<dbReference type="PANTHER" id="PTHR11309:SF47">
    <property type="entry name" value="FRIZZLED"/>
    <property type="match status" value="1"/>
</dbReference>
<feature type="domain" description="FZ" evidence="12">
    <location>
        <begin position="66"/>
        <end position="184"/>
    </location>
</feature>
<feature type="transmembrane region" description="Helical" evidence="11">
    <location>
        <begin position="473"/>
        <end position="489"/>
    </location>
</feature>
<feature type="domain" description="G-protein coupled receptors family 2 profile 2" evidence="13">
    <location>
        <begin position="261"/>
        <end position="399"/>
    </location>
</feature>
<keyword evidence="15" id="KW-1185">Reference proteome</keyword>
<dbReference type="SMART" id="SM01330">
    <property type="entry name" value="Frizzled"/>
    <property type="match status" value="1"/>
</dbReference>
<dbReference type="Pfam" id="PF01392">
    <property type="entry name" value="Fz"/>
    <property type="match status" value="1"/>
</dbReference>
<evidence type="ECO:0000313" key="15">
    <source>
        <dbReference type="Proteomes" id="UP001620626"/>
    </source>
</evidence>
<feature type="disulfide bond" evidence="9">
    <location>
        <begin position="146"/>
        <end position="170"/>
    </location>
</feature>
<keyword evidence="5 11" id="KW-1133">Transmembrane helix</keyword>
<feature type="disulfide bond" evidence="9">
    <location>
        <begin position="79"/>
        <end position="125"/>
    </location>
</feature>
<evidence type="ECO:0000256" key="5">
    <source>
        <dbReference type="ARBA" id="ARBA00022989"/>
    </source>
</evidence>
<dbReference type="Pfam" id="PF01534">
    <property type="entry name" value="Frizzled"/>
    <property type="match status" value="2"/>
</dbReference>
<keyword evidence="8" id="KW-0675">Receptor</keyword>
<organism evidence="14 15">
    <name type="scientific">Heterodera trifolii</name>
    <dbReference type="NCBI Taxonomy" id="157864"/>
    <lineage>
        <taxon>Eukaryota</taxon>
        <taxon>Metazoa</taxon>
        <taxon>Ecdysozoa</taxon>
        <taxon>Nematoda</taxon>
        <taxon>Chromadorea</taxon>
        <taxon>Rhabditida</taxon>
        <taxon>Tylenchina</taxon>
        <taxon>Tylenchomorpha</taxon>
        <taxon>Tylenchoidea</taxon>
        <taxon>Heteroderidae</taxon>
        <taxon>Heteroderinae</taxon>
        <taxon>Heterodera</taxon>
    </lineage>
</organism>
<keyword evidence="3" id="KW-0217">Developmental protein</keyword>
<feature type="region of interest" description="Disordered" evidence="10">
    <location>
        <begin position="181"/>
        <end position="208"/>
    </location>
</feature>
<dbReference type="InterPro" id="IPR015526">
    <property type="entry name" value="Frizzled/SFRP"/>
</dbReference>
<feature type="transmembrane region" description="Helical" evidence="11">
    <location>
        <begin position="546"/>
        <end position="567"/>
    </location>
</feature>
<feature type="transmembrane region" description="Helical" evidence="11">
    <location>
        <begin position="388"/>
        <end position="411"/>
    </location>
</feature>
<evidence type="ECO:0000256" key="7">
    <source>
        <dbReference type="ARBA" id="ARBA00023157"/>
    </source>
</evidence>
<comment type="similarity">
    <text evidence="2">Belongs to the G-protein coupled receptor Fz/Smo family.</text>
</comment>
<proteinExistence type="inferred from homology"/>
<evidence type="ECO:0000256" key="3">
    <source>
        <dbReference type="ARBA" id="ARBA00022473"/>
    </source>
</evidence>
<feature type="transmembrane region" description="Helical" evidence="11">
    <location>
        <begin position="263"/>
        <end position="285"/>
    </location>
</feature>
<feature type="disulfide bond" evidence="9">
    <location>
        <begin position="71"/>
        <end position="132"/>
    </location>
</feature>
<keyword evidence="7 9" id="KW-1015">Disulfide bond</keyword>
<comment type="subcellular location">
    <subcellularLocation>
        <location evidence="1">Membrane</location>
        <topology evidence="1">Multi-pass membrane protein</topology>
    </subcellularLocation>
</comment>
<keyword evidence="4 11" id="KW-0812">Transmembrane</keyword>
<comment type="caution">
    <text evidence="14">The sequence shown here is derived from an EMBL/GenBank/DDBJ whole genome shotgun (WGS) entry which is preliminary data.</text>
</comment>
<evidence type="ECO:0000256" key="1">
    <source>
        <dbReference type="ARBA" id="ARBA00004141"/>
    </source>
</evidence>
<keyword evidence="6 11" id="KW-0472">Membrane</keyword>
<accession>A0ABD2MAB8</accession>
<dbReference type="AlphaFoldDB" id="A0ABD2MAB8"/>
<evidence type="ECO:0000313" key="14">
    <source>
        <dbReference type="EMBL" id="KAL3124414.1"/>
    </source>
</evidence>
<evidence type="ECO:0000256" key="6">
    <source>
        <dbReference type="ARBA" id="ARBA00023136"/>
    </source>
</evidence>
<dbReference type="EMBL" id="JBICBT010000073">
    <property type="protein sequence ID" value="KAL3124414.1"/>
    <property type="molecule type" value="Genomic_DNA"/>
</dbReference>
<dbReference type="InterPro" id="IPR020067">
    <property type="entry name" value="Frizzled_dom"/>
</dbReference>